<feature type="coiled-coil region" evidence="1">
    <location>
        <begin position="25"/>
        <end position="52"/>
    </location>
</feature>
<dbReference type="Proteomes" id="UP000681967">
    <property type="component" value="Unassembled WGS sequence"/>
</dbReference>
<gene>
    <name evidence="2" type="ORF">BYL167_LOCUS48612</name>
</gene>
<evidence type="ECO:0000313" key="3">
    <source>
        <dbReference type="Proteomes" id="UP000681967"/>
    </source>
</evidence>
<dbReference type="EMBL" id="CAJOBH010142565">
    <property type="protein sequence ID" value="CAF4812258.1"/>
    <property type="molecule type" value="Genomic_DNA"/>
</dbReference>
<feature type="non-terminal residue" evidence="2">
    <location>
        <position position="68"/>
    </location>
</feature>
<dbReference type="AlphaFoldDB" id="A0A8S3BKE2"/>
<name>A0A8S3BKE2_9BILA</name>
<feature type="non-terminal residue" evidence="2">
    <location>
        <position position="1"/>
    </location>
</feature>
<protein>
    <submittedName>
        <fullName evidence="2">Uncharacterized protein</fullName>
    </submittedName>
</protein>
<reference evidence="2" key="1">
    <citation type="submission" date="2021-02" db="EMBL/GenBank/DDBJ databases">
        <authorList>
            <person name="Nowell W R."/>
        </authorList>
    </citation>
    <scope>NUCLEOTIDE SEQUENCE</scope>
</reference>
<accession>A0A8S3BKE2</accession>
<evidence type="ECO:0000256" key="1">
    <source>
        <dbReference type="SAM" id="Coils"/>
    </source>
</evidence>
<comment type="caution">
    <text evidence="2">The sequence shown here is derived from an EMBL/GenBank/DDBJ whole genome shotgun (WGS) entry which is preliminary data.</text>
</comment>
<sequence>MERLFLKTAHEMNIPLPKTENDVKRELLLADMREYEKKLLDIQLENVNLDLEDNQVKELISLHEEKQL</sequence>
<keyword evidence="1" id="KW-0175">Coiled coil</keyword>
<proteinExistence type="predicted"/>
<evidence type="ECO:0000313" key="2">
    <source>
        <dbReference type="EMBL" id="CAF4812258.1"/>
    </source>
</evidence>
<organism evidence="2 3">
    <name type="scientific">Rotaria magnacalcarata</name>
    <dbReference type="NCBI Taxonomy" id="392030"/>
    <lineage>
        <taxon>Eukaryota</taxon>
        <taxon>Metazoa</taxon>
        <taxon>Spiralia</taxon>
        <taxon>Gnathifera</taxon>
        <taxon>Rotifera</taxon>
        <taxon>Eurotatoria</taxon>
        <taxon>Bdelloidea</taxon>
        <taxon>Philodinida</taxon>
        <taxon>Philodinidae</taxon>
        <taxon>Rotaria</taxon>
    </lineage>
</organism>